<dbReference type="EMBL" id="JAWDJW010003316">
    <property type="protein sequence ID" value="KAK3077003.1"/>
    <property type="molecule type" value="Genomic_DNA"/>
</dbReference>
<organism evidence="1 2">
    <name type="scientific">Coniosporium uncinatum</name>
    <dbReference type="NCBI Taxonomy" id="93489"/>
    <lineage>
        <taxon>Eukaryota</taxon>
        <taxon>Fungi</taxon>
        <taxon>Dikarya</taxon>
        <taxon>Ascomycota</taxon>
        <taxon>Pezizomycotina</taxon>
        <taxon>Dothideomycetes</taxon>
        <taxon>Dothideomycetes incertae sedis</taxon>
        <taxon>Coniosporium</taxon>
    </lineage>
</organism>
<gene>
    <name evidence="1" type="ORF">LTS18_011456</name>
</gene>
<evidence type="ECO:0000313" key="2">
    <source>
        <dbReference type="Proteomes" id="UP001186974"/>
    </source>
</evidence>
<accession>A0ACC3DKA3</accession>
<protein>
    <submittedName>
        <fullName evidence="1">Uncharacterized protein</fullName>
    </submittedName>
</protein>
<reference evidence="1" key="1">
    <citation type="submission" date="2024-09" db="EMBL/GenBank/DDBJ databases">
        <title>Black Yeasts Isolated from many extreme environments.</title>
        <authorList>
            <person name="Coleine C."/>
            <person name="Stajich J.E."/>
            <person name="Selbmann L."/>
        </authorList>
    </citation>
    <scope>NUCLEOTIDE SEQUENCE</scope>
    <source>
        <strain evidence="1">CCFEE 5737</strain>
    </source>
</reference>
<name>A0ACC3DKA3_9PEZI</name>
<evidence type="ECO:0000313" key="1">
    <source>
        <dbReference type="EMBL" id="KAK3077003.1"/>
    </source>
</evidence>
<dbReference type="Proteomes" id="UP001186974">
    <property type="component" value="Unassembled WGS sequence"/>
</dbReference>
<sequence length="375" mass="39802">MAPQTAQAQGVLPMPAAALQKKPTVNGAPTGPVAKPKASRLKVVIRRLPPGLTQAEFDNYIGDEWKAGSGKVDWYCYRAGKISRDLAKPSRPSRAYLHLTDPVHLDLLAEKVRQTSFLDAKGSSKDGALIGPPSCEFAPYNRIPNVKPRNDARQGQIDQDPEFQAFLEQLTNPIAKPAPAEDADSKEKEKVKTTPLVEYLREKKAQKDKPPTKVPPKHGRQESKEVKGDKAADKKAVKPGKDVQPTPEKGKKGGKGVSQKAAAEEAAKVLNRQAAAVTQPAEAPATPPTAPAAERKRTRGDASAVKSMLQRDLGLTPAGGRRGARRDQVAEAAAAAAATAVKSETMPSTSTPQEAASTPTSAPVAPSSPRAAKDK</sequence>
<feature type="non-terminal residue" evidence="1">
    <location>
        <position position="375"/>
    </location>
</feature>
<comment type="caution">
    <text evidence="1">The sequence shown here is derived from an EMBL/GenBank/DDBJ whole genome shotgun (WGS) entry which is preliminary data.</text>
</comment>
<keyword evidence="2" id="KW-1185">Reference proteome</keyword>
<proteinExistence type="predicted"/>